<feature type="domain" description="AAA+ ATPase" evidence="2">
    <location>
        <begin position="617"/>
        <end position="744"/>
    </location>
</feature>
<dbReference type="CDD" id="cd19481">
    <property type="entry name" value="RecA-like_protease"/>
    <property type="match status" value="1"/>
</dbReference>
<dbReference type="InterPro" id="IPR003593">
    <property type="entry name" value="AAA+_ATPase"/>
</dbReference>
<dbReference type="SUPFAM" id="SSF52540">
    <property type="entry name" value="P-loop containing nucleoside triphosphate hydrolases"/>
    <property type="match status" value="1"/>
</dbReference>
<name>A0ABR0FBL5_9PEZI</name>
<dbReference type="InterPro" id="IPR027417">
    <property type="entry name" value="P-loop_NTPase"/>
</dbReference>
<feature type="compositionally biased region" description="Polar residues" evidence="1">
    <location>
        <begin position="42"/>
        <end position="55"/>
    </location>
</feature>
<feature type="region of interest" description="Disordered" evidence="1">
    <location>
        <begin position="1"/>
        <end position="73"/>
    </location>
</feature>
<evidence type="ECO:0000313" key="3">
    <source>
        <dbReference type="EMBL" id="KAK4640494.1"/>
    </source>
</evidence>
<dbReference type="Gene3D" id="3.40.50.300">
    <property type="entry name" value="P-loop containing nucleotide triphosphate hydrolases"/>
    <property type="match status" value="1"/>
</dbReference>
<dbReference type="Pfam" id="PF22942">
    <property type="entry name" value="DUF7025"/>
    <property type="match status" value="1"/>
</dbReference>
<keyword evidence="4" id="KW-1185">Reference proteome</keyword>
<dbReference type="RefSeq" id="XP_062729470.1">
    <property type="nucleotide sequence ID" value="XM_062880682.1"/>
</dbReference>
<dbReference type="GeneID" id="87900164"/>
<dbReference type="InterPro" id="IPR003959">
    <property type="entry name" value="ATPase_AAA_core"/>
</dbReference>
<protein>
    <recommendedName>
        <fullName evidence="2">AAA+ ATPase domain-containing protein</fullName>
    </recommendedName>
</protein>
<feature type="compositionally biased region" description="Acidic residues" evidence="1">
    <location>
        <begin position="955"/>
        <end position="969"/>
    </location>
</feature>
<dbReference type="EMBL" id="JAFFGZ010000008">
    <property type="protein sequence ID" value="KAK4640494.1"/>
    <property type="molecule type" value="Genomic_DNA"/>
</dbReference>
<feature type="compositionally biased region" description="Basic and acidic residues" evidence="1">
    <location>
        <begin position="56"/>
        <end position="73"/>
    </location>
</feature>
<dbReference type="Proteomes" id="UP001322138">
    <property type="component" value="Unassembled WGS sequence"/>
</dbReference>
<dbReference type="InterPro" id="IPR054289">
    <property type="entry name" value="DUF7025"/>
</dbReference>
<dbReference type="InterPro" id="IPR056599">
    <property type="entry name" value="AAA_lid_fung"/>
</dbReference>
<dbReference type="SMART" id="SM00382">
    <property type="entry name" value="AAA"/>
    <property type="match status" value="1"/>
</dbReference>
<organism evidence="3 4">
    <name type="scientific">Podospora bellae-mahoneyi</name>
    <dbReference type="NCBI Taxonomy" id="2093777"/>
    <lineage>
        <taxon>Eukaryota</taxon>
        <taxon>Fungi</taxon>
        <taxon>Dikarya</taxon>
        <taxon>Ascomycota</taxon>
        <taxon>Pezizomycotina</taxon>
        <taxon>Sordariomycetes</taxon>
        <taxon>Sordariomycetidae</taxon>
        <taxon>Sordariales</taxon>
        <taxon>Podosporaceae</taxon>
        <taxon>Podospora</taxon>
    </lineage>
</organism>
<reference evidence="3 4" key="1">
    <citation type="journal article" date="2023" name="bioRxiv">
        <title>High-quality genome assemblies of four members of thePodospora anserinaspecies complex.</title>
        <authorList>
            <person name="Ament-Velasquez S.L."/>
            <person name="Vogan A.A."/>
            <person name="Wallerman O."/>
            <person name="Hartmann F."/>
            <person name="Gautier V."/>
            <person name="Silar P."/>
            <person name="Giraud T."/>
            <person name="Johannesson H."/>
        </authorList>
    </citation>
    <scope>NUCLEOTIDE SEQUENCE [LARGE SCALE GENOMIC DNA]</scope>
    <source>
        <strain evidence="3 4">CBS 112042</strain>
    </source>
</reference>
<dbReference type="Pfam" id="PF23232">
    <property type="entry name" value="AAA_lid_13"/>
    <property type="match status" value="1"/>
</dbReference>
<dbReference type="PANTHER" id="PTHR46411:SF3">
    <property type="entry name" value="AAA+ ATPASE DOMAIN-CONTAINING PROTEIN"/>
    <property type="match status" value="1"/>
</dbReference>
<feature type="region of interest" description="Disordered" evidence="1">
    <location>
        <begin position="867"/>
        <end position="925"/>
    </location>
</feature>
<gene>
    <name evidence="3" type="ORF">QC761_602280</name>
</gene>
<sequence length="969" mass="111141">MSLVENHPPFTSTDVLNKNDVEDVVDESSPPSSQPGKKEPETSGTQEGTTSVNETKNTDPAKTQEAKITRVPPEEWRRVKKGRKLDLDQSVLITSSKVNVKANLRKLRRESAIRKKKGESSQNAEVSQQLDVPYRLAINSQYLLHALGECIGEELTETQNVFVRPFKYLVGHEAEIRQFYADLESAYDQAEADAQAEVVQEKETSEDEISAEADHETLREIADRAKRQRDEFRCLIEFMDHDMADIFDVKRQISNKTITEIAFENLWQLFRPGQTSYLFQNRDDHRRCQALQILHVTGGREVFDSGKKCSFDPVRDREWDSETESEERCRDIVKASDHESTSFIIDSFHIDFDGFRMGPRPKRFVISRYVGARPVKILPLYPSFLHPNDSKIQEILLHRGKKFTELATGTHRKYDGFTIRESNQTTRGFYNYVIADTELHCEVMVDQAAGIEFFREDMNLYHRFSVKLGGSIIYSPTKADKRETFDPLPEKQDNSWVTDVFDDSKFEADRHADFLQLTELRSIQEFRRAGCTDEWALLLPTRVYGYSLLDHRWFALDINNVSEIPPRSLTSHFEDLVLPDGHKTLLQALVKNHVRVPKQSGIAHETFSMDLVAGKGKGLIILLHGVPGVGKTSTAECVAAELGRPLLPITCGDIGTTAKEAERTLESFCGLAQKWRCVLLLDEADVFLAKREKGDIERNSLVSVFLRVLEYYAGVIILTTNRVGEFDEAFRSRIHISLYYPKLSQKSAKDIWQRNMSRLKASGIDMDIEEEKIERFIDQHWERNKHKPSRRWNGRQMKNAFQTATALANWDFYEGGENTELKRPLLKVGHFKRVAQTSAHFDDYIRDIHGFQEEDDPYSVIAGRDLLRQDNNPGTFPPDSSAPWGSRRRGRNPPVYPASNVDDLGRRHNRRRNRGEMFTDDEDDDNVKRLKLELRLAELKKKEGSGKAEAAGPIADDEEDDDDDDDETW</sequence>
<comment type="caution">
    <text evidence="3">The sequence shown here is derived from an EMBL/GenBank/DDBJ whole genome shotgun (WGS) entry which is preliminary data.</text>
</comment>
<dbReference type="Pfam" id="PF00004">
    <property type="entry name" value="AAA"/>
    <property type="match status" value="1"/>
</dbReference>
<dbReference type="PANTHER" id="PTHR46411">
    <property type="entry name" value="FAMILY ATPASE, PUTATIVE-RELATED"/>
    <property type="match status" value="1"/>
</dbReference>
<feature type="region of interest" description="Disordered" evidence="1">
    <location>
        <begin position="938"/>
        <end position="969"/>
    </location>
</feature>
<evidence type="ECO:0000313" key="4">
    <source>
        <dbReference type="Proteomes" id="UP001322138"/>
    </source>
</evidence>
<evidence type="ECO:0000256" key="1">
    <source>
        <dbReference type="SAM" id="MobiDB-lite"/>
    </source>
</evidence>
<accession>A0ABR0FBL5</accession>
<evidence type="ECO:0000259" key="2">
    <source>
        <dbReference type="SMART" id="SM00382"/>
    </source>
</evidence>
<proteinExistence type="predicted"/>